<dbReference type="GeneID" id="10500547"/>
<organism evidence="8 9">
    <name type="scientific">Dictyostelium purpureum</name>
    <name type="common">Slime mold</name>
    <dbReference type="NCBI Taxonomy" id="5786"/>
    <lineage>
        <taxon>Eukaryota</taxon>
        <taxon>Amoebozoa</taxon>
        <taxon>Evosea</taxon>
        <taxon>Eumycetozoa</taxon>
        <taxon>Dictyostelia</taxon>
        <taxon>Dictyosteliales</taxon>
        <taxon>Dictyosteliaceae</taxon>
        <taxon>Dictyostelium</taxon>
    </lineage>
</organism>
<dbReference type="InterPro" id="IPR036390">
    <property type="entry name" value="WH_DNA-bd_sf"/>
</dbReference>
<evidence type="ECO:0000256" key="5">
    <source>
        <dbReference type="ARBA" id="ARBA00022490"/>
    </source>
</evidence>
<dbReference type="STRING" id="5786.F0ZJJ2"/>
<evidence type="ECO:0000256" key="4">
    <source>
        <dbReference type="ARBA" id="ARBA00022448"/>
    </source>
</evidence>
<keyword evidence="4" id="KW-0813">Transport</keyword>
<dbReference type="FunFam" id="1.10.10.10:FF:000141">
    <property type="entry name" value="vacuolar protein-sorting-associated protein 25"/>
    <property type="match status" value="1"/>
</dbReference>
<evidence type="ECO:0000256" key="3">
    <source>
        <dbReference type="ARBA" id="ARBA00017934"/>
    </source>
</evidence>
<gene>
    <name evidence="8" type="ORF">DICPUDRAFT_32729</name>
</gene>
<keyword evidence="6" id="KW-0653">Protein transport</keyword>
<accession>F0ZJJ2</accession>
<comment type="subcellular location">
    <subcellularLocation>
        <location evidence="1">Cytoplasm</location>
    </subcellularLocation>
</comment>
<dbReference type="eggNOG" id="KOG4068">
    <property type="taxonomic scope" value="Eukaryota"/>
</dbReference>
<dbReference type="InParanoid" id="F0ZJJ2"/>
<dbReference type="InterPro" id="IPR036388">
    <property type="entry name" value="WH-like_DNA-bd_sf"/>
</dbReference>
<dbReference type="KEGG" id="dpp:DICPUDRAFT_32729"/>
<evidence type="ECO:0000313" key="8">
    <source>
        <dbReference type="EMBL" id="EGC35872.1"/>
    </source>
</evidence>
<dbReference type="RefSeq" id="XP_003287603.1">
    <property type="nucleotide sequence ID" value="XM_003287555.1"/>
</dbReference>
<evidence type="ECO:0000256" key="2">
    <source>
        <dbReference type="ARBA" id="ARBA00009674"/>
    </source>
</evidence>
<dbReference type="FunCoup" id="F0ZJJ2">
    <property type="interactions" value="751"/>
</dbReference>
<name>F0ZJJ2_DICPU</name>
<dbReference type="FunFam" id="1.10.10.570:FF:000003">
    <property type="entry name" value="Vacuolar protein-sorting-associated protein 25"/>
    <property type="match status" value="1"/>
</dbReference>
<dbReference type="AlphaFoldDB" id="F0ZJJ2"/>
<reference evidence="9" key="1">
    <citation type="journal article" date="2011" name="Genome Biol.">
        <title>Comparative genomics of the social amoebae Dictyostelium discoideum and Dictyostelium purpureum.</title>
        <authorList>
            <consortium name="US DOE Joint Genome Institute (JGI-PGF)"/>
            <person name="Sucgang R."/>
            <person name="Kuo A."/>
            <person name="Tian X."/>
            <person name="Salerno W."/>
            <person name="Parikh A."/>
            <person name="Feasley C.L."/>
            <person name="Dalin E."/>
            <person name="Tu H."/>
            <person name="Huang E."/>
            <person name="Barry K."/>
            <person name="Lindquist E."/>
            <person name="Shapiro H."/>
            <person name="Bruce D."/>
            <person name="Schmutz J."/>
            <person name="Salamov A."/>
            <person name="Fey P."/>
            <person name="Gaudet P."/>
            <person name="Anjard C."/>
            <person name="Babu M.M."/>
            <person name="Basu S."/>
            <person name="Bushmanova Y."/>
            <person name="van der Wel H."/>
            <person name="Katoh-Kurasawa M."/>
            <person name="Dinh C."/>
            <person name="Coutinho P.M."/>
            <person name="Saito T."/>
            <person name="Elias M."/>
            <person name="Schaap P."/>
            <person name="Kay R.R."/>
            <person name="Henrissat B."/>
            <person name="Eichinger L."/>
            <person name="Rivero F."/>
            <person name="Putnam N.H."/>
            <person name="West C.M."/>
            <person name="Loomis W.F."/>
            <person name="Chisholm R.L."/>
            <person name="Shaulsky G."/>
            <person name="Strassmann J.E."/>
            <person name="Queller D.C."/>
            <person name="Kuspa A."/>
            <person name="Grigoriev I.V."/>
        </authorList>
    </citation>
    <scope>NUCLEOTIDE SEQUENCE [LARGE SCALE GENOMIC DNA]</scope>
    <source>
        <strain evidence="9">QSDP1</strain>
    </source>
</reference>
<dbReference type="OrthoDB" id="245150at2759"/>
<dbReference type="GO" id="GO:0000814">
    <property type="term" value="C:ESCRT II complex"/>
    <property type="evidence" value="ECO:0000318"/>
    <property type="project" value="GO_Central"/>
</dbReference>
<evidence type="ECO:0000313" key="9">
    <source>
        <dbReference type="Proteomes" id="UP000001064"/>
    </source>
</evidence>
<dbReference type="VEuPathDB" id="AmoebaDB:DICPUDRAFT_32729"/>
<protein>
    <recommendedName>
        <fullName evidence="3">Vacuolar protein-sorting-associated protein 25</fullName>
    </recommendedName>
    <alternativeName>
        <fullName evidence="7">ESCRT-II complex subunit VPS25</fullName>
    </alternativeName>
</protein>
<dbReference type="PANTHER" id="PTHR13149:SF0">
    <property type="entry name" value="VACUOLAR PROTEIN-SORTING-ASSOCIATED PROTEIN 25"/>
    <property type="match status" value="1"/>
</dbReference>
<evidence type="ECO:0000256" key="6">
    <source>
        <dbReference type="ARBA" id="ARBA00022927"/>
    </source>
</evidence>
<keyword evidence="5" id="KW-0963">Cytoplasm</keyword>
<dbReference type="Pfam" id="PF05871">
    <property type="entry name" value="ESCRT-II"/>
    <property type="match status" value="1"/>
</dbReference>
<dbReference type="OMA" id="TRCLIMW"/>
<evidence type="ECO:0000256" key="7">
    <source>
        <dbReference type="ARBA" id="ARBA00030094"/>
    </source>
</evidence>
<keyword evidence="9" id="KW-1185">Reference proteome</keyword>
<dbReference type="GO" id="GO:0005198">
    <property type="term" value="F:structural molecule activity"/>
    <property type="evidence" value="ECO:0000318"/>
    <property type="project" value="GO_Central"/>
</dbReference>
<proteinExistence type="inferred from homology"/>
<sequence length="184" mass="21847">MNSSESFQFPLYYNKEPFFTIQPIINTRKIQLQMWQDLILAYSRSNKIYELDLNESIKTNLNLFNNEKINRKLSRDSLKIIFDDIIENGYAEWIDKEKNRVLIMWRKPEEWASLIYKWVSDCGFLNTVLTIWEIQNGDDSKKQDFHQLNTTILLKSLKVLEKQSKAQTFSSDDEGNLGVKFFSI</sequence>
<dbReference type="Proteomes" id="UP000001064">
    <property type="component" value="Unassembled WGS sequence"/>
</dbReference>
<dbReference type="GO" id="GO:0042803">
    <property type="term" value="F:protein homodimerization activity"/>
    <property type="evidence" value="ECO:0000318"/>
    <property type="project" value="GO_Central"/>
</dbReference>
<dbReference type="Gene3D" id="1.10.10.570">
    <property type="entry name" value="Winged helix' DNA-binding domain. Chain C. Domain 1"/>
    <property type="match status" value="1"/>
</dbReference>
<dbReference type="GO" id="GO:0043328">
    <property type="term" value="P:protein transport to vacuole involved in ubiquitin-dependent protein catabolic process via the multivesicular body sorting pathway"/>
    <property type="evidence" value="ECO:0000318"/>
    <property type="project" value="GO_Central"/>
</dbReference>
<dbReference type="InterPro" id="IPR008570">
    <property type="entry name" value="ESCRT-II_cplx_Vps25-sub"/>
</dbReference>
<comment type="similarity">
    <text evidence="2">Belongs to the VPS25 family.</text>
</comment>
<evidence type="ECO:0000256" key="1">
    <source>
        <dbReference type="ARBA" id="ARBA00004496"/>
    </source>
</evidence>
<dbReference type="SUPFAM" id="SSF46785">
    <property type="entry name" value="Winged helix' DNA-binding domain"/>
    <property type="match status" value="2"/>
</dbReference>
<dbReference type="GO" id="GO:0016236">
    <property type="term" value="P:macroautophagy"/>
    <property type="evidence" value="ECO:0007669"/>
    <property type="project" value="UniProtKB-ARBA"/>
</dbReference>
<dbReference type="EMBL" id="GL871044">
    <property type="protein sequence ID" value="EGC35872.1"/>
    <property type="molecule type" value="Genomic_DNA"/>
</dbReference>
<dbReference type="Gene3D" id="1.10.10.10">
    <property type="entry name" value="Winged helix-like DNA-binding domain superfamily/Winged helix DNA-binding domain"/>
    <property type="match status" value="1"/>
</dbReference>
<dbReference type="PANTHER" id="PTHR13149">
    <property type="entry name" value="VACUOLAR PROTEIN SORTING-ASSOCIATED PROTEIN VPS25"/>
    <property type="match status" value="1"/>
</dbReference>
<dbReference type="InterPro" id="IPR014041">
    <property type="entry name" value="ESCRT-II_cplx_Vps25-sub_N"/>
</dbReference>